<organism evidence="2 3">
    <name type="scientific">Chondromyces apiculatus DSM 436</name>
    <dbReference type="NCBI Taxonomy" id="1192034"/>
    <lineage>
        <taxon>Bacteria</taxon>
        <taxon>Pseudomonadati</taxon>
        <taxon>Myxococcota</taxon>
        <taxon>Polyangia</taxon>
        <taxon>Polyangiales</taxon>
        <taxon>Polyangiaceae</taxon>
        <taxon>Chondromyces</taxon>
    </lineage>
</organism>
<dbReference type="STRING" id="1192034.CAP_2375"/>
<dbReference type="EMBL" id="ASRX01000019">
    <property type="protein sequence ID" value="EYF05916.1"/>
    <property type="molecule type" value="Genomic_DNA"/>
</dbReference>
<dbReference type="Proteomes" id="UP000019678">
    <property type="component" value="Unassembled WGS sequence"/>
</dbReference>
<dbReference type="AlphaFoldDB" id="A0A017TBA8"/>
<comment type="caution">
    <text evidence="2">The sequence shown here is derived from an EMBL/GenBank/DDBJ whole genome shotgun (WGS) entry which is preliminary data.</text>
</comment>
<protein>
    <submittedName>
        <fullName evidence="2">Uncharacterized protein</fullName>
    </submittedName>
</protein>
<feature type="compositionally biased region" description="Pro residues" evidence="1">
    <location>
        <begin position="143"/>
        <end position="152"/>
    </location>
</feature>
<feature type="compositionally biased region" description="Gly residues" evidence="1">
    <location>
        <begin position="121"/>
        <end position="132"/>
    </location>
</feature>
<evidence type="ECO:0000313" key="2">
    <source>
        <dbReference type="EMBL" id="EYF05916.1"/>
    </source>
</evidence>
<evidence type="ECO:0000256" key="1">
    <source>
        <dbReference type="SAM" id="MobiDB-lite"/>
    </source>
</evidence>
<sequence length="152" mass="16589">MPDGAEWTGVYFNELYGFLHVIQEGDEVNGKWQRPQKEKWGELHGKATGNLLRFDWTEYKTGVVGPNSKTSGKGYFKYSRPEGDNIDDRIDGEIGSGQDEVGTGWDAIKQRNVQPDLTSIGGTGSTDIGGGDWDQENKESGSPEPPAAPPGE</sequence>
<name>A0A017TBA8_9BACT</name>
<reference evidence="2 3" key="1">
    <citation type="submission" date="2013-05" db="EMBL/GenBank/DDBJ databases">
        <title>Genome assembly of Chondromyces apiculatus DSM 436.</title>
        <authorList>
            <person name="Sharma G."/>
            <person name="Khatri I."/>
            <person name="Kaur C."/>
            <person name="Mayilraj S."/>
            <person name="Subramanian S."/>
        </authorList>
    </citation>
    <scope>NUCLEOTIDE SEQUENCE [LARGE SCALE GENOMIC DNA]</scope>
    <source>
        <strain evidence="2 3">DSM 436</strain>
    </source>
</reference>
<feature type="compositionally biased region" description="Basic and acidic residues" evidence="1">
    <location>
        <begin position="79"/>
        <end position="92"/>
    </location>
</feature>
<gene>
    <name evidence="2" type="ORF">CAP_2375</name>
</gene>
<feature type="region of interest" description="Disordered" evidence="1">
    <location>
        <begin position="70"/>
        <end position="152"/>
    </location>
</feature>
<proteinExistence type="predicted"/>
<accession>A0A017TBA8</accession>
<evidence type="ECO:0000313" key="3">
    <source>
        <dbReference type="Proteomes" id="UP000019678"/>
    </source>
</evidence>
<keyword evidence="3" id="KW-1185">Reference proteome</keyword>